<dbReference type="InParanoid" id="S7W856"/>
<dbReference type="Gene3D" id="1.10.20.10">
    <property type="entry name" value="Histone, subunit A"/>
    <property type="match status" value="1"/>
</dbReference>
<feature type="non-terminal residue" evidence="1">
    <location>
        <position position="1"/>
    </location>
</feature>
<dbReference type="Proteomes" id="UP000014978">
    <property type="component" value="Unassembled WGS sequence"/>
</dbReference>
<dbReference type="GO" id="GO:0046982">
    <property type="term" value="F:protein heterodimerization activity"/>
    <property type="evidence" value="ECO:0007669"/>
    <property type="project" value="InterPro"/>
</dbReference>
<dbReference type="HOGENOM" id="CLU_1574522_0_0_1"/>
<dbReference type="VEuPathDB" id="MicrosporidiaDB:SLOPH_587"/>
<dbReference type="AlphaFoldDB" id="S7W856"/>
<protein>
    <recommendedName>
        <fullName evidence="3">Transcription factor CBF/NF-Y/archaeal histone domain-containing protein</fullName>
    </recommendedName>
</protein>
<evidence type="ECO:0008006" key="3">
    <source>
        <dbReference type="Google" id="ProtNLM"/>
    </source>
</evidence>
<keyword evidence="2" id="KW-1185">Reference proteome</keyword>
<accession>S7W856</accession>
<gene>
    <name evidence="1" type="ORF">SLOPH_587</name>
</gene>
<name>S7W856_SPRLO</name>
<sequence>GNNTDLNKIKENNNDLNKTNEECDRKEDGMERINIIQQTEKNTTENIELLNNKENISPDKISESINNHKILEESKNNEYSLSDTIVDNKKNNEYYIPDKLIHKILNNDIDFKDITEEHINYFKKNIEDFIVKLILKSDEQSKKSKKRIIRSKDIRKVIENNNLFFLNDLF</sequence>
<dbReference type="InterPro" id="IPR009072">
    <property type="entry name" value="Histone-fold"/>
</dbReference>
<reference evidence="2" key="1">
    <citation type="journal article" date="2013" name="PLoS Genet.">
        <title>The genome of Spraguea lophii and the basis of host-microsporidian interactions.</title>
        <authorList>
            <person name="Campbell S.E."/>
            <person name="Williams T.A."/>
            <person name="Yousuf A."/>
            <person name="Soanes D.M."/>
            <person name="Paszkiewicz K.H."/>
            <person name="Williams B.A.P."/>
        </authorList>
    </citation>
    <scope>NUCLEOTIDE SEQUENCE [LARGE SCALE GENOMIC DNA]</scope>
    <source>
        <strain evidence="2">42_110</strain>
    </source>
</reference>
<evidence type="ECO:0000313" key="2">
    <source>
        <dbReference type="Proteomes" id="UP000014978"/>
    </source>
</evidence>
<dbReference type="SUPFAM" id="SSF47113">
    <property type="entry name" value="Histone-fold"/>
    <property type="match status" value="1"/>
</dbReference>
<comment type="caution">
    <text evidence="1">The sequence shown here is derived from an EMBL/GenBank/DDBJ whole genome shotgun (WGS) entry which is preliminary data.</text>
</comment>
<evidence type="ECO:0000313" key="1">
    <source>
        <dbReference type="EMBL" id="EPR77912.1"/>
    </source>
</evidence>
<organism evidence="1 2">
    <name type="scientific">Spraguea lophii (strain 42_110)</name>
    <name type="common">Microsporidian parasite</name>
    <dbReference type="NCBI Taxonomy" id="1358809"/>
    <lineage>
        <taxon>Eukaryota</taxon>
        <taxon>Fungi</taxon>
        <taxon>Fungi incertae sedis</taxon>
        <taxon>Microsporidia</taxon>
        <taxon>Spragueidae</taxon>
        <taxon>Spraguea</taxon>
    </lineage>
</organism>
<dbReference type="EMBL" id="ATCN01001148">
    <property type="protein sequence ID" value="EPR77912.1"/>
    <property type="molecule type" value="Genomic_DNA"/>
</dbReference>
<proteinExistence type="predicted"/>